<proteinExistence type="predicted"/>
<dbReference type="InterPro" id="IPR007109">
    <property type="entry name" value="Brix"/>
</dbReference>
<dbReference type="Proteomes" id="UP000398389">
    <property type="component" value="Unassembled WGS sequence"/>
</dbReference>
<dbReference type="InterPro" id="IPR045112">
    <property type="entry name" value="PPAN-like"/>
</dbReference>
<dbReference type="EMBL" id="CABVLU010000002">
    <property type="protein sequence ID" value="VVT49354.1"/>
    <property type="molecule type" value="Genomic_DNA"/>
</dbReference>
<sequence>MARRRHKKRTHVEDAEDAVDNTPKSMVIKLTRRGHGTTSLSQLVKDFRQLMQPHTAIKLRERSTNKLRDFISMTGPLGVSHLMVFSISDGGNTNLRICRSPRGPTMQFRVLEYSLCKDVTKFVKAPKSPSGLLYAAPPLLVLNGFVADRKEAPQEALLTSMFQNMFPPISVQDSKVSSIKRVMILNKDPETDVIELRHYAIETKIADVSKGVKRLANMKNKTHRAIPNLSRAQDISELITDPYSVTGYNSDSEVEDDALVEIEQRKKIRIKAKDAGETMQEKEGEDNEETHEDEEEEDEQADKEMFPTEETKPKTRVVTESLGTQKRAIKLVELGPRLKLELRKIEEGMAEGKVLYHKYIKKTAAEVKELERKHSEKQRLKEERRKVQEANIKKKEAKGGRMKRAKDKARAAEGKDNDDEEEENGRGDDNDDDDDEDLNGDDLFASDGESKDEGRKGSAKKRKVAHFDDLGEEDSD</sequence>
<feature type="compositionally biased region" description="Acidic residues" evidence="1">
    <location>
        <begin position="283"/>
        <end position="301"/>
    </location>
</feature>
<dbReference type="GeneID" id="43581048"/>
<dbReference type="GO" id="GO:0019843">
    <property type="term" value="F:rRNA binding"/>
    <property type="evidence" value="ECO:0007669"/>
    <property type="project" value="InterPro"/>
</dbReference>
<dbReference type="OrthoDB" id="10261452at2759"/>
<dbReference type="PANTHER" id="PTHR12661">
    <property type="entry name" value="PETER PAN-RELATED"/>
    <property type="match status" value="1"/>
</dbReference>
<feature type="region of interest" description="Disordered" evidence="1">
    <location>
        <begin position="1"/>
        <end position="20"/>
    </location>
</feature>
<accession>A0A5E8BE80</accession>
<dbReference type="PROSITE" id="PS50833">
    <property type="entry name" value="BRIX"/>
    <property type="match status" value="1"/>
</dbReference>
<organism evidence="3 4">
    <name type="scientific">Magnusiomyces paraingens</name>
    <dbReference type="NCBI Taxonomy" id="2606893"/>
    <lineage>
        <taxon>Eukaryota</taxon>
        <taxon>Fungi</taxon>
        <taxon>Dikarya</taxon>
        <taxon>Ascomycota</taxon>
        <taxon>Saccharomycotina</taxon>
        <taxon>Dipodascomycetes</taxon>
        <taxon>Dipodascales</taxon>
        <taxon>Dipodascaceae</taxon>
        <taxon>Magnusiomyces</taxon>
    </lineage>
</organism>
<feature type="compositionally biased region" description="Basic residues" evidence="1">
    <location>
        <begin position="1"/>
        <end position="10"/>
    </location>
</feature>
<evidence type="ECO:0000256" key="1">
    <source>
        <dbReference type="SAM" id="MobiDB-lite"/>
    </source>
</evidence>
<protein>
    <recommendedName>
        <fullName evidence="2">Brix domain-containing protein</fullName>
    </recommendedName>
</protein>
<feature type="compositionally biased region" description="Acidic residues" evidence="1">
    <location>
        <begin position="416"/>
        <end position="440"/>
    </location>
</feature>
<feature type="region of interest" description="Disordered" evidence="1">
    <location>
        <begin position="271"/>
        <end position="316"/>
    </location>
</feature>
<feature type="compositionally biased region" description="Basic and acidic residues" evidence="1">
    <location>
        <begin position="271"/>
        <end position="282"/>
    </location>
</feature>
<feature type="compositionally biased region" description="Basic and acidic residues" evidence="1">
    <location>
        <begin position="302"/>
        <end position="313"/>
    </location>
</feature>
<evidence type="ECO:0000259" key="2">
    <source>
        <dbReference type="PROSITE" id="PS50833"/>
    </source>
</evidence>
<dbReference type="GO" id="GO:0006364">
    <property type="term" value="P:rRNA processing"/>
    <property type="evidence" value="ECO:0007669"/>
    <property type="project" value="InterPro"/>
</dbReference>
<feature type="compositionally biased region" description="Basic and acidic residues" evidence="1">
    <location>
        <begin position="370"/>
        <end position="399"/>
    </location>
</feature>
<dbReference type="RefSeq" id="XP_031852839.1">
    <property type="nucleotide sequence ID" value="XM_031996948.1"/>
</dbReference>
<gene>
    <name evidence="3" type="ORF">SAPINGB_P002229</name>
</gene>
<dbReference type="AlphaFoldDB" id="A0A5E8BE80"/>
<dbReference type="PANTHER" id="PTHR12661:SF5">
    <property type="entry name" value="SUPPRESSOR OF SWI4 1 HOMOLOG"/>
    <property type="match status" value="1"/>
</dbReference>
<dbReference type="GO" id="GO:0000027">
    <property type="term" value="P:ribosomal large subunit assembly"/>
    <property type="evidence" value="ECO:0007669"/>
    <property type="project" value="TreeGrafter"/>
</dbReference>
<dbReference type="SMART" id="SM00879">
    <property type="entry name" value="Brix"/>
    <property type="match status" value="1"/>
</dbReference>
<name>A0A5E8BE80_9ASCO</name>
<evidence type="ECO:0000313" key="3">
    <source>
        <dbReference type="EMBL" id="VVT49354.1"/>
    </source>
</evidence>
<evidence type="ECO:0000313" key="4">
    <source>
        <dbReference type="Proteomes" id="UP000398389"/>
    </source>
</evidence>
<feature type="region of interest" description="Disordered" evidence="1">
    <location>
        <begin position="370"/>
        <end position="476"/>
    </location>
</feature>
<dbReference type="Pfam" id="PF04427">
    <property type="entry name" value="Brix"/>
    <property type="match status" value="1"/>
</dbReference>
<keyword evidence="4" id="KW-1185">Reference proteome</keyword>
<feature type="domain" description="Brix" evidence="2">
    <location>
        <begin position="26"/>
        <end position="351"/>
    </location>
</feature>
<reference evidence="3 4" key="1">
    <citation type="submission" date="2019-09" db="EMBL/GenBank/DDBJ databases">
        <authorList>
            <person name="Brejova B."/>
        </authorList>
    </citation>
    <scope>NUCLEOTIDE SEQUENCE [LARGE SCALE GENOMIC DNA]</scope>
</reference>
<dbReference type="GO" id="GO:0030687">
    <property type="term" value="C:preribosome, large subunit precursor"/>
    <property type="evidence" value="ECO:0007669"/>
    <property type="project" value="TreeGrafter"/>
</dbReference>